<organism evidence="1 2">
    <name type="scientific">Tamaricihabitans halophyticus</name>
    <dbReference type="NCBI Taxonomy" id="1262583"/>
    <lineage>
        <taxon>Bacteria</taxon>
        <taxon>Bacillati</taxon>
        <taxon>Actinomycetota</taxon>
        <taxon>Actinomycetes</taxon>
        <taxon>Pseudonocardiales</taxon>
        <taxon>Pseudonocardiaceae</taxon>
        <taxon>Tamaricihabitans</taxon>
    </lineage>
</organism>
<keyword evidence="2" id="KW-1185">Reference proteome</keyword>
<dbReference type="RefSeq" id="WP_132880769.1">
    <property type="nucleotide sequence ID" value="NZ_SLXQ01000022.1"/>
</dbReference>
<gene>
    <name evidence="1" type="ORF">EV191_12260</name>
</gene>
<dbReference type="EMBL" id="SLXQ01000022">
    <property type="protein sequence ID" value="TCP43446.1"/>
    <property type="molecule type" value="Genomic_DNA"/>
</dbReference>
<accession>A0A4V2SRM9</accession>
<dbReference type="Proteomes" id="UP000294911">
    <property type="component" value="Unassembled WGS sequence"/>
</dbReference>
<evidence type="ECO:0000313" key="1">
    <source>
        <dbReference type="EMBL" id="TCP43446.1"/>
    </source>
</evidence>
<evidence type="ECO:0000313" key="2">
    <source>
        <dbReference type="Proteomes" id="UP000294911"/>
    </source>
</evidence>
<dbReference type="AlphaFoldDB" id="A0A4V2SRM9"/>
<protein>
    <submittedName>
        <fullName evidence="1">Uncharacterized protein</fullName>
    </submittedName>
</protein>
<proteinExistence type="predicted"/>
<reference evidence="1 2" key="1">
    <citation type="submission" date="2019-03" db="EMBL/GenBank/DDBJ databases">
        <title>Genomic Encyclopedia of Type Strains, Phase IV (KMG-IV): sequencing the most valuable type-strain genomes for metagenomic binning, comparative biology and taxonomic classification.</title>
        <authorList>
            <person name="Goeker M."/>
        </authorList>
    </citation>
    <scope>NUCLEOTIDE SEQUENCE [LARGE SCALE GENOMIC DNA]</scope>
    <source>
        <strain evidence="1 2">DSM 45765</strain>
    </source>
</reference>
<comment type="caution">
    <text evidence="1">The sequence shown here is derived from an EMBL/GenBank/DDBJ whole genome shotgun (WGS) entry which is preliminary data.</text>
</comment>
<name>A0A4V2SRM9_9PSEU</name>
<dbReference type="OrthoDB" id="5540942at2"/>
<sequence length="135" mass="14667">MNTPSAESPRSLDTTDPARAAVLQAATGPLDEVFGDRVRLEVDNVNRIGAWVFVRGTMRDAGGGGPYYAGSSYEARRADGAMSDVYAALLRKTDNTSTDNDARAWQLSDYAIGPTDVAWLPWSNKHSTPRSLFEL</sequence>